<evidence type="ECO:0000313" key="13">
    <source>
        <dbReference type="Proteomes" id="UP000054823"/>
    </source>
</evidence>
<gene>
    <name evidence="12" type="primary">yxeN</name>
    <name evidence="12" type="ORF">SHM7688_01026</name>
</gene>
<dbReference type="AlphaFoldDB" id="A0A0P1EMS2"/>
<evidence type="ECO:0000259" key="11">
    <source>
        <dbReference type="PROSITE" id="PS50928"/>
    </source>
</evidence>
<dbReference type="GO" id="GO:0043190">
    <property type="term" value="C:ATP-binding cassette (ABC) transporter complex"/>
    <property type="evidence" value="ECO:0007669"/>
    <property type="project" value="InterPro"/>
</dbReference>
<dbReference type="PANTHER" id="PTHR30614">
    <property type="entry name" value="MEMBRANE COMPONENT OF AMINO ACID ABC TRANSPORTER"/>
    <property type="match status" value="1"/>
</dbReference>
<feature type="domain" description="ABC transmembrane type-1" evidence="11">
    <location>
        <begin position="72"/>
        <end position="265"/>
    </location>
</feature>
<comment type="function">
    <text evidence="1">Part of the binding-protein-dependent transport system for glutamine; probably responsible for the translocation of the substrate across the membrane.</text>
</comment>
<evidence type="ECO:0000313" key="12">
    <source>
        <dbReference type="EMBL" id="CUH51589.1"/>
    </source>
</evidence>
<evidence type="ECO:0000256" key="10">
    <source>
        <dbReference type="RuleBase" id="RU363032"/>
    </source>
</evidence>
<keyword evidence="6 10" id="KW-0812">Transmembrane</keyword>
<protein>
    <submittedName>
        <fullName evidence="12">Putative amino-acid permease protein YxeN</fullName>
    </submittedName>
</protein>
<dbReference type="OrthoDB" id="9808674at2"/>
<dbReference type="PROSITE" id="PS50928">
    <property type="entry name" value="ABC_TM1"/>
    <property type="match status" value="1"/>
</dbReference>
<evidence type="ECO:0000256" key="3">
    <source>
        <dbReference type="ARBA" id="ARBA00010072"/>
    </source>
</evidence>
<keyword evidence="13" id="KW-1185">Reference proteome</keyword>
<dbReference type="GO" id="GO:0022857">
    <property type="term" value="F:transmembrane transporter activity"/>
    <property type="evidence" value="ECO:0007669"/>
    <property type="project" value="InterPro"/>
</dbReference>
<dbReference type="Pfam" id="PF00528">
    <property type="entry name" value="BPD_transp_1"/>
    <property type="match status" value="1"/>
</dbReference>
<keyword evidence="7" id="KW-0029">Amino-acid transport</keyword>
<evidence type="ECO:0000256" key="6">
    <source>
        <dbReference type="ARBA" id="ARBA00022692"/>
    </source>
</evidence>
<dbReference type="SUPFAM" id="SSF161098">
    <property type="entry name" value="MetI-like"/>
    <property type="match status" value="1"/>
</dbReference>
<dbReference type="CDD" id="cd06261">
    <property type="entry name" value="TM_PBP2"/>
    <property type="match status" value="1"/>
</dbReference>
<sequence length="277" mass="30621">MTHDKAAGKTRRQIHEDRLRRRALRVAASSTAAVFLAIFLLVPMAPGWDRVKASFFNWEVFVKTFPKLLDAFKLDIAIFLWCAPAITVLGLLIALARDTRNPALFPLRILGAAYTDIFRGVPVVLTVYLIGFGVPGLGLPRPWNSPYIWGSLALILTYAAYVAEIFRSGIESVHKSQRAAAASLGLSDGDSMRFVILPQAIRRVIPAQMNMLIALQKDVALLSFIGPVEIFRQAGVFKSLMANFTPYVGAAVIFLAVTIPATRYADYLIAKQNRERS</sequence>
<feature type="transmembrane region" description="Helical" evidence="10">
    <location>
        <begin position="247"/>
        <end position="269"/>
    </location>
</feature>
<dbReference type="RefSeq" id="WP_058238875.1">
    <property type="nucleotide sequence ID" value="NZ_CYPW01000006.1"/>
</dbReference>
<keyword evidence="4 10" id="KW-0813">Transport</keyword>
<comment type="similarity">
    <text evidence="3">Belongs to the binding-protein-dependent transport system permease family. HisMQ subfamily.</text>
</comment>
<dbReference type="InterPro" id="IPR010065">
    <property type="entry name" value="AA_ABC_transptr_permease_3TM"/>
</dbReference>
<organism evidence="12 13">
    <name type="scientific">Shimia marina</name>
    <dbReference type="NCBI Taxonomy" id="321267"/>
    <lineage>
        <taxon>Bacteria</taxon>
        <taxon>Pseudomonadati</taxon>
        <taxon>Pseudomonadota</taxon>
        <taxon>Alphaproteobacteria</taxon>
        <taxon>Rhodobacterales</taxon>
        <taxon>Roseobacteraceae</taxon>
    </lineage>
</organism>
<evidence type="ECO:0000256" key="5">
    <source>
        <dbReference type="ARBA" id="ARBA00022475"/>
    </source>
</evidence>
<feature type="transmembrane region" description="Helical" evidence="10">
    <location>
        <begin position="76"/>
        <end position="96"/>
    </location>
</feature>
<feature type="transmembrane region" description="Helical" evidence="10">
    <location>
        <begin position="23"/>
        <end position="45"/>
    </location>
</feature>
<dbReference type="Proteomes" id="UP000054823">
    <property type="component" value="Unassembled WGS sequence"/>
</dbReference>
<dbReference type="InterPro" id="IPR000515">
    <property type="entry name" value="MetI-like"/>
</dbReference>
<comment type="subcellular location">
    <subcellularLocation>
        <location evidence="2">Cell inner membrane</location>
        <topology evidence="2">Multi-pass membrane protein</topology>
    </subcellularLocation>
    <subcellularLocation>
        <location evidence="10">Cell membrane</location>
        <topology evidence="10">Multi-pass membrane protein</topology>
    </subcellularLocation>
</comment>
<dbReference type="NCBIfam" id="TIGR01726">
    <property type="entry name" value="HEQRo_perm_3TM"/>
    <property type="match status" value="1"/>
</dbReference>
<feature type="transmembrane region" description="Helical" evidence="10">
    <location>
        <begin position="147"/>
        <end position="166"/>
    </location>
</feature>
<dbReference type="EMBL" id="CYPW01000006">
    <property type="protein sequence ID" value="CUH51589.1"/>
    <property type="molecule type" value="Genomic_DNA"/>
</dbReference>
<evidence type="ECO:0000256" key="7">
    <source>
        <dbReference type="ARBA" id="ARBA00022970"/>
    </source>
</evidence>
<keyword evidence="8 10" id="KW-1133">Transmembrane helix</keyword>
<reference evidence="12 13" key="1">
    <citation type="submission" date="2015-09" db="EMBL/GenBank/DDBJ databases">
        <authorList>
            <consortium name="Swine Surveillance"/>
        </authorList>
    </citation>
    <scope>NUCLEOTIDE SEQUENCE [LARGE SCALE GENOMIC DNA]</scope>
    <source>
        <strain evidence="12 13">CECT 7688</strain>
    </source>
</reference>
<evidence type="ECO:0000256" key="2">
    <source>
        <dbReference type="ARBA" id="ARBA00004429"/>
    </source>
</evidence>
<name>A0A0P1EMS2_9RHOB</name>
<dbReference type="PANTHER" id="PTHR30614:SF20">
    <property type="entry name" value="GLUTAMINE TRANSPORT SYSTEM PERMEASE PROTEIN GLNP"/>
    <property type="match status" value="1"/>
</dbReference>
<evidence type="ECO:0000256" key="9">
    <source>
        <dbReference type="ARBA" id="ARBA00023136"/>
    </source>
</evidence>
<evidence type="ECO:0000256" key="1">
    <source>
        <dbReference type="ARBA" id="ARBA00003159"/>
    </source>
</evidence>
<proteinExistence type="inferred from homology"/>
<accession>A0A0P1EMS2</accession>
<dbReference type="Gene3D" id="1.10.3720.10">
    <property type="entry name" value="MetI-like"/>
    <property type="match status" value="1"/>
</dbReference>
<keyword evidence="9 10" id="KW-0472">Membrane</keyword>
<dbReference type="STRING" id="321267.SHM7688_01026"/>
<evidence type="ECO:0000256" key="8">
    <source>
        <dbReference type="ARBA" id="ARBA00022989"/>
    </source>
</evidence>
<dbReference type="GO" id="GO:0006865">
    <property type="term" value="P:amino acid transport"/>
    <property type="evidence" value="ECO:0007669"/>
    <property type="project" value="UniProtKB-KW"/>
</dbReference>
<dbReference type="InterPro" id="IPR043429">
    <property type="entry name" value="ArtM/GltK/GlnP/TcyL/YhdX-like"/>
</dbReference>
<feature type="transmembrane region" description="Helical" evidence="10">
    <location>
        <begin position="117"/>
        <end position="135"/>
    </location>
</feature>
<evidence type="ECO:0000256" key="4">
    <source>
        <dbReference type="ARBA" id="ARBA00022448"/>
    </source>
</evidence>
<keyword evidence="5" id="KW-1003">Cell membrane</keyword>
<dbReference type="InterPro" id="IPR035906">
    <property type="entry name" value="MetI-like_sf"/>
</dbReference>